<dbReference type="EMBL" id="OZ022408">
    <property type="protein sequence ID" value="CAK9438946.1"/>
    <property type="molecule type" value="Genomic_DNA"/>
</dbReference>
<feature type="compositionally biased region" description="Low complexity" evidence="1">
    <location>
        <begin position="22"/>
        <end position="35"/>
    </location>
</feature>
<evidence type="ECO:0000256" key="1">
    <source>
        <dbReference type="SAM" id="MobiDB-lite"/>
    </source>
</evidence>
<feature type="region of interest" description="Disordered" evidence="1">
    <location>
        <begin position="1"/>
        <end position="35"/>
    </location>
</feature>
<organism evidence="2 3">
    <name type="scientific">Lodderomyces beijingensis</name>
    <dbReference type="NCBI Taxonomy" id="1775926"/>
    <lineage>
        <taxon>Eukaryota</taxon>
        <taxon>Fungi</taxon>
        <taxon>Dikarya</taxon>
        <taxon>Ascomycota</taxon>
        <taxon>Saccharomycotina</taxon>
        <taxon>Pichiomycetes</taxon>
        <taxon>Debaryomycetaceae</taxon>
        <taxon>Candida/Lodderomyces clade</taxon>
        <taxon>Lodderomyces</taxon>
    </lineage>
</organism>
<name>A0ABP0ZP96_9ASCO</name>
<reference evidence="2 3" key="1">
    <citation type="submission" date="2024-03" db="EMBL/GenBank/DDBJ databases">
        <authorList>
            <person name="Brejova B."/>
        </authorList>
    </citation>
    <scope>NUCLEOTIDE SEQUENCE [LARGE SCALE GENOMIC DNA]</scope>
    <source>
        <strain evidence="2 3">CBS 14171</strain>
    </source>
</reference>
<evidence type="ECO:0000313" key="2">
    <source>
        <dbReference type="EMBL" id="CAK9438946.1"/>
    </source>
</evidence>
<sequence>MLKFGRSSNPLKHTPTNKVRESTTTAAGASPGASAGASAFAFESTGKQKGKLVKIGHWAQDKTIVVVRSWFRGQQWQNVLEYEDVSIFPLECDEEIGSEVCIGDYLCHALREVANCRH</sequence>
<keyword evidence="3" id="KW-1185">Reference proteome</keyword>
<dbReference type="GeneID" id="92208366"/>
<dbReference type="RefSeq" id="XP_066830108.1">
    <property type="nucleotide sequence ID" value="XM_066973251.1"/>
</dbReference>
<proteinExistence type="predicted"/>
<accession>A0ABP0ZP96</accession>
<evidence type="ECO:0000313" key="3">
    <source>
        <dbReference type="Proteomes" id="UP001497383"/>
    </source>
</evidence>
<gene>
    <name evidence="2" type="ORF">LODBEIA_P31700</name>
</gene>
<dbReference type="Proteomes" id="UP001497383">
    <property type="component" value="Chromosome 4"/>
</dbReference>
<feature type="compositionally biased region" description="Polar residues" evidence="1">
    <location>
        <begin position="1"/>
        <end position="17"/>
    </location>
</feature>
<protein>
    <submittedName>
        <fullName evidence="2">Uncharacterized protein</fullName>
    </submittedName>
</protein>